<dbReference type="KEGG" id="eke:EK0264_02420"/>
<protein>
    <submittedName>
        <fullName evidence="2">Uncharacterized protein</fullName>
    </submittedName>
</protein>
<gene>
    <name evidence="2" type="ORF">EK0264_02420</name>
</gene>
<feature type="region of interest" description="Disordered" evidence="1">
    <location>
        <begin position="242"/>
        <end position="274"/>
    </location>
</feature>
<reference evidence="2 3" key="1">
    <citation type="journal article" date="2018" name="Int. J. Syst. Evol. Microbiol.">
        <title>Epidermidibacterium keratini gen. nov., sp. nov., a member of the family Sporichthyaceae, isolated from keratin epidermis.</title>
        <authorList>
            <person name="Lee D.G."/>
            <person name="Trujillo M.E."/>
            <person name="Kang S."/>
            <person name="Nam J.J."/>
            <person name="Kim Y.J."/>
        </authorList>
    </citation>
    <scope>NUCLEOTIDE SEQUENCE [LARGE SCALE GENOMIC DNA]</scope>
    <source>
        <strain evidence="2 3">EPI-7</strain>
    </source>
</reference>
<proteinExistence type="predicted"/>
<accession>A0A7L4YL22</accession>
<feature type="region of interest" description="Disordered" evidence="1">
    <location>
        <begin position="189"/>
        <end position="208"/>
    </location>
</feature>
<dbReference type="AlphaFoldDB" id="A0A7L4YL22"/>
<dbReference type="Proteomes" id="UP000463857">
    <property type="component" value="Chromosome"/>
</dbReference>
<name>A0A7L4YL22_9ACTN</name>
<organism evidence="2 3">
    <name type="scientific">Epidermidibacterium keratini</name>
    <dbReference type="NCBI Taxonomy" id="1891644"/>
    <lineage>
        <taxon>Bacteria</taxon>
        <taxon>Bacillati</taxon>
        <taxon>Actinomycetota</taxon>
        <taxon>Actinomycetes</taxon>
        <taxon>Sporichthyales</taxon>
        <taxon>Sporichthyaceae</taxon>
        <taxon>Epidermidibacterium</taxon>
    </lineage>
</organism>
<evidence type="ECO:0000313" key="2">
    <source>
        <dbReference type="EMBL" id="QHB99256.1"/>
    </source>
</evidence>
<dbReference type="OrthoDB" id="3541690at2"/>
<dbReference type="EMBL" id="CP047156">
    <property type="protein sequence ID" value="QHB99256.1"/>
    <property type="molecule type" value="Genomic_DNA"/>
</dbReference>
<keyword evidence="3" id="KW-1185">Reference proteome</keyword>
<dbReference type="InParanoid" id="A0A7L4YL22"/>
<evidence type="ECO:0000256" key="1">
    <source>
        <dbReference type="SAM" id="MobiDB-lite"/>
    </source>
</evidence>
<evidence type="ECO:0000313" key="3">
    <source>
        <dbReference type="Proteomes" id="UP000463857"/>
    </source>
</evidence>
<feature type="compositionally biased region" description="Basic and acidic residues" evidence="1">
    <location>
        <begin position="197"/>
        <end position="208"/>
    </location>
</feature>
<dbReference type="RefSeq" id="WP_159542556.1">
    <property type="nucleotide sequence ID" value="NZ_CP047156.1"/>
</dbReference>
<sequence length="274" mass="28861">MPDNEPDAARLAQATAQVYAVPLTEFVSTRSALAKQAKEAGDPAGASAISALRKPTAAAALLNQVARRRPDVIESLRATGEQLRDAQARLDAAAMTAMRGDRDAAIESLLTAARDVAEADGGVLRPAAETDIRATAVAALADAAAGDALASGALTRTLTYAGFGEVNLTDAVARLPSGGVLTVIEGEYADEPAPTAADRRAREQEREQARQRLEAADEALEDARARESEVKERIERLTTELDAAHDAANQAASDITEARRERRNAKAALDRIDT</sequence>